<dbReference type="EMBL" id="KI546089">
    <property type="protein sequence ID" value="EST45673.1"/>
    <property type="molecule type" value="Genomic_DNA"/>
</dbReference>
<sequence>MNNVNSFLTLNYDNTRYRIQQLPFHIGSAPPCQLQISSSTPIVFSIIFDVLQKAYQVVVQDDVTINNVDFEKNSPRIPIFNESTIIYKNLNFKVLINQVPDSGNEVNFIREFNYRVIGQ</sequence>
<gene>
    <name evidence="1" type="ORF">SS50377_14245</name>
</gene>
<dbReference type="AlphaFoldDB" id="V6LN76"/>
<name>V6LN76_9EUKA</name>
<protein>
    <submittedName>
        <fullName evidence="1">Uncharacterized protein</fullName>
    </submittedName>
</protein>
<organism evidence="1">
    <name type="scientific">Spironucleus salmonicida</name>
    <dbReference type="NCBI Taxonomy" id="348837"/>
    <lineage>
        <taxon>Eukaryota</taxon>
        <taxon>Metamonada</taxon>
        <taxon>Diplomonadida</taxon>
        <taxon>Hexamitidae</taxon>
        <taxon>Hexamitinae</taxon>
        <taxon>Spironucleus</taxon>
    </lineage>
</organism>
<evidence type="ECO:0000313" key="1">
    <source>
        <dbReference type="EMBL" id="EST45673.1"/>
    </source>
</evidence>
<accession>V6LN76</accession>
<reference evidence="1" key="1">
    <citation type="journal article" date="2014" name="PLoS Genet.">
        <title>The Genome of Spironucleus salmonicida Highlights a Fish Pathogen Adapted to Fluctuating Environments.</title>
        <authorList>
            <person name="Xu F."/>
            <person name="Jerlstrom-Hultqvist J."/>
            <person name="Einarsson E."/>
            <person name="Astvaldsson A."/>
            <person name="Svard S.G."/>
            <person name="Andersson J.O."/>
        </authorList>
    </citation>
    <scope>NUCLEOTIDE SEQUENCE</scope>
</reference>
<proteinExistence type="predicted"/>